<evidence type="ECO:0000313" key="7">
    <source>
        <dbReference type="EMBL" id="XBH20378.1"/>
    </source>
</evidence>
<dbReference type="AlphaFoldDB" id="A0AAU7DRD7"/>
<feature type="transmembrane region" description="Helical" evidence="6">
    <location>
        <begin position="74"/>
        <end position="92"/>
    </location>
</feature>
<organism evidence="7">
    <name type="scientific">Jonesiaceae bacterium BS-20</name>
    <dbReference type="NCBI Taxonomy" id="3120821"/>
    <lineage>
        <taxon>Bacteria</taxon>
        <taxon>Bacillati</taxon>
        <taxon>Actinomycetota</taxon>
        <taxon>Actinomycetes</taxon>
        <taxon>Micrococcales</taxon>
        <taxon>Jonesiaceae</taxon>
    </lineage>
</organism>
<accession>A0AAU7DRD7</accession>
<evidence type="ECO:0000256" key="6">
    <source>
        <dbReference type="RuleBase" id="RU363041"/>
    </source>
</evidence>
<dbReference type="EMBL" id="CP146203">
    <property type="protein sequence ID" value="XBH20378.1"/>
    <property type="molecule type" value="Genomic_DNA"/>
</dbReference>
<dbReference type="InterPro" id="IPR002781">
    <property type="entry name" value="TM_pro_TauE-like"/>
</dbReference>
<keyword evidence="3 6" id="KW-0812">Transmembrane</keyword>
<evidence type="ECO:0000256" key="3">
    <source>
        <dbReference type="ARBA" id="ARBA00022692"/>
    </source>
</evidence>
<comment type="subcellular location">
    <subcellularLocation>
        <location evidence="6">Cell membrane</location>
        <topology evidence="6">Multi-pass membrane protein</topology>
    </subcellularLocation>
    <subcellularLocation>
        <location evidence="1">Membrane</location>
        <topology evidence="1">Multi-pass membrane protein</topology>
    </subcellularLocation>
</comment>
<feature type="transmembrane region" description="Helical" evidence="6">
    <location>
        <begin position="40"/>
        <end position="62"/>
    </location>
</feature>
<evidence type="ECO:0000256" key="4">
    <source>
        <dbReference type="ARBA" id="ARBA00022989"/>
    </source>
</evidence>
<dbReference type="GO" id="GO:0005886">
    <property type="term" value="C:plasma membrane"/>
    <property type="evidence" value="ECO:0007669"/>
    <property type="project" value="UniProtKB-SubCell"/>
</dbReference>
<keyword evidence="5 6" id="KW-0472">Membrane</keyword>
<dbReference type="PANTHER" id="PTHR43701">
    <property type="entry name" value="MEMBRANE TRANSPORTER PROTEIN MJ0441-RELATED"/>
    <property type="match status" value="1"/>
</dbReference>
<keyword evidence="6" id="KW-1003">Cell membrane</keyword>
<gene>
    <name evidence="7" type="ORF">V5R04_08965</name>
</gene>
<comment type="similarity">
    <text evidence="2 6">Belongs to the 4-toluene sulfonate uptake permease (TSUP) (TC 2.A.102) family.</text>
</comment>
<proteinExistence type="inferred from homology"/>
<name>A0AAU7DRD7_9MICO</name>
<evidence type="ECO:0000256" key="5">
    <source>
        <dbReference type="ARBA" id="ARBA00023136"/>
    </source>
</evidence>
<sequence length="248" mass="25132">MLTLLLMLVGLTAGIGITTVGPGGVLTTVGLVHLTTLSPAVIAGTVMTTNIANGLVGTTVYARSGHLKDHATRRLAKVLTGTAVLGTPAGVFLNTGLSNREFELILAVFLLAVAGLVWLRQRRAGVTTDGPQLRLGPLGVIGILVACASGLLGVGGPVLTVPILIALGVRVLPALAAAQVQSIVISTVGATGYLLAGAVDWTMVAVIGMPQLVGVVLGWKIARAVPSKVLTSGLIIVLVLLVPTLLFL</sequence>
<reference evidence="7" key="1">
    <citation type="submission" date="2024-02" db="EMBL/GenBank/DDBJ databases">
        <title>Tomenella chthoni gen. nov. sp. nov., a member of the family Jonesiaceae isolated from bat guano.</title>
        <authorList>
            <person name="Miller S.L."/>
            <person name="King J."/>
            <person name="Sankaranarayanan K."/>
            <person name="Lawson P.A."/>
        </authorList>
    </citation>
    <scope>NUCLEOTIDE SEQUENCE</scope>
    <source>
        <strain evidence="7">BS-20</strain>
    </source>
</reference>
<feature type="transmembrane region" description="Helical" evidence="6">
    <location>
        <begin position="229"/>
        <end position="247"/>
    </location>
</feature>
<protein>
    <recommendedName>
        <fullName evidence="6">Probable membrane transporter protein</fullName>
    </recommendedName>
</protein>
<keyword evidence="4 6" id="KW-1133">Transmembrane helix</keyword>
<evidence type="ECO:0000256" key="1">
    <source>
        <dbReference type="ARBA" id="ARBA00004141"/>
    </source>
</evidence>
<evidence type="ECO:0000256" key="2">
    <source>
        <dbReference type="ARBA" id="ARBA00009142"/>
    </source>
</evidence>
<feature type="transmembrane region" description="Helical" evidence="6">
    <location>
        <begin position="133"/>
        <end position="152"/>
    </location>
</feature>
<dbReference type="InterPro" id="IPR051598">
    <property type="entry name" value="TSUP/Inactive_protease-like"/>
</dbReference>
<dbReference type="Pfam" id="PF01925">
    <property type="entry name" value="TauE"/>
    <property type="match status" value="1"/>
</dbReference>
<feature type="transmembrane region" description="Helical" evidence="6">
    <location>
        <begin position="104"/>
        <end position="121"/>
    </location>
</feature>
<dbReference type="PANTHER" id="PTHR43701:SF2">
    <property type="entry name" value="MEMBRANE TRANSPORTER PROTEIN YJNA-RELATED"/>
    <property type="match status" value="1"/>
</dbReference>